<evidence type="ECO:0000313" key="2">
    <source>
        <dbReference type="EMBL" id="MBL0393016.1"/>
    </source>
</evidence>
<organism evidence="2 3">
    <name type="scientific">Ramlibacter monticola</name>
    <dbReference type="NCBI Taxonomy" id="1926872"/>
    <lineage>
        <taxon>Bacteria</taxon>
        <taxon>Pseudomonadati</taxon>
        <taxon>Pseudomonadota</taxon>
        <taxon>Betaproteobacteria</taxon>
        <taxon>Burkholderiales</taxon>
        <taxon>Comamonadaceae</taxon>
        <taxon>Ramlibacter</taxon>
    </lineage>
</organism>
<sequence>MNLPVFESVTIHEQPLAGGVACESDWMERCAATGSAAAHLWQAPVGLVVPRRYTLLPGWAAARDAAAGELQVRSSGGGLVPQGPGVWNLSLVWSAPSSAPVDTSGVYLALCAELAAAFAQLGIVATPQPVTGSFCDGRYNLAVNARKLVGTAQAWRRLAGRPVVLAHAVIVVDAAPERLTAQANAFEAALGSDTRYRADALTSVAIEAGDPQVARRALLAVAARFGQAPSHPG</sequence>
<protein>
    <submittedName>
        <fullName evidence="2">Lipoate--protein ligase</fullName>
    </submittedName>
</protein>
<comment type="caution">
    <text evidence="2">The sequence shown here is derived from an EMBL/GenBank/DDBJ whole genome shotgun (WGS) entry which is preliminary data.</text>
</comment>
<dbReference type="Pfam" id="PF21948">
    <property type="entry name" value="LplA-B_cat"/>
    <property type="match status" value="1"/>
</dbReference>
<dbReference type="AlphaFoldDB" id="A0A937CU58"/>
<evidence type="ECO:0000313" key="3">
    <source>
        <dbReference type="Proteomes" id="UP000599109"/>
    </source>
</evidence>
<dbReference type="GO" id="GO:0016874">
    <property type="term" value="F:ligase activity"/>
    <property type="evidence" value="ECO:0007669"/>
    <property type="project" value="UniProtKB-KW"/>
</dbReference>
<keyword evidence="2" id="KW-0436">Ligase</keyword>
<dbReference type="InterPro" id="IPR004143">
    <property type="entry name" value="BPL_LPL_catalytic"/>
</dbReference>
<feature type="domain" description="BPL/LPL catalytic" evidence="1">
    <location>
        <begin position="32"/>
        <end position="229"/>
    </location>
</feature>
<proteinExistence type="predicted"/>
<dbReference type="Gene3D" id="3.30.930.10">
    <property type="entry name" value="Bira Bifunctional Protein, Domain 2"/>
    <property type="match status" value="1"/>
</dbReference>
<dbReference type="PANTHER" id="PTHR43679:SF2">
    <property type="entry name" value="OCTANOYL-[GCVH]:PROTEIN N-OCTANOYLTRANSFERASE"/>
    <property type="match status" value="1"/>
</dbReference>
<dbReference type="SUPFAM" id="SSF55681">
    <property type="entry name" value="Class II aaRS and biotin synthetases"/>
    <property type="match status" value="1"/>
</dbReference>
<gene>
    <name evidence="2" type="ORF">JJ685_17895</name>
</gene>
<accession>A0A937CU58</accession>
<dbReference type="EMBL" id="JAEQNE010000004">
    <property type="protein sequence ID" value="MBL0393016.1"/>
    <property type="molecule type" value="Genomic_DNA"/>
</dbReference>
<dbReference type="InterPro" id="IPR050664">
    <property type="entry name" value="Octanoyltrans_LipM/LipL"/>
</dbReference>
<reference evidence="2 3" key="1">
    <citation type="journal article" date="2017" name="Int. J. Syst. Evol. Microbiol.">
        <title>Ramlibacter monticola sp. nov., isolated from forest soil.</title>
        <authorList>
            <person name="Chaudhary D.K."/>
            <person name="Kim J."/>
        </authorList>
    </citation>
    <scope>NUCLEOTIDE SEQUENCE [LARGE SCALE GENOMIC DNA]</scope>
    <source>
        <strain evidence="2 3">KACC 19175</strain>
    </source>
</reference>
<name>A0A937CU58_9BURK</name>
<dbReference type="InterPro" id="IPR045864">
    <property type="entry name" value="aa-tRNA-synth_II/BPL/LPL"/>
</dbReference>
<dbReference type="RefSeq" id="WP_201675676.1">
    <property type="nucleotide sequence ID" value="NZ_JAEQNE010000004.1"/>
</dbReference>
<dbReference type="PANTHER" id="PTHR43679">
    <property type="entry name" value="OCTANOYLTRANSFERASE LIPM-RELATED"/>
    <property type="match status" value="1"/>
</dbReference>
<dbReference type="Proteomes" id="UP000599109">
    <property type="component" value="Unassembled WGS sequence"/>
</dbReference>
<keyword evidence="3" id="KW-1185">Reference proteome</keyword>
<dbReference type="PROSITE" id="PS51733">
    <property type="entry name" value="BPL_LPL_CATALYTIC"/>
    <property type="match status" value="1"/>
</dbReference>
<evidence type="ECO:0000259" key="1">
    <source>
        <dbReference type="PROSITE" id="PS51733"/>
    </source>
</evidence>